<feature type="domain" description="AMP-binding enzyme C-terminal" evidence="3">
    <location>
        <begin position="64"/>
        <end position="141"/>
    </location>
</feature>
<keyword evidence="2" id="KW-0436">Ligase</keyword>
<evidence type="ECO:0000259" key="3">
    <source>
        <dbReference type="Pfam" id="PF13193"/>
    </source>
</evidence>
<comment type="caution">
    <text evidence="4">The sequence shown here is derived from an EMBL/GenBank/DDBJ whole genome shotgun (WGS) entry which is preliminary data.</text>
</comment>
<dbReference type="SUPFAM" id="SSF56801">
    <property type="entry name" value="Acetyl-CoA synthetase-like"/>
    <property type="match status" value="1"/>
</dbReference>
<comment type="similarity">
    <text evidence="1">Belongs to the ATP-dependent AMP-binding enzyme family.</text>
</comment>
<dbReference type="GO" id="GO:0016878">
    <property type="term" value="F:acid-thiol ligase activity"/>
    <property type="evidence" value="ECO:0007669"/>
    <property type="project" value="UniProtKB-ARBA"/>
</dbReference>
<name>A0A0F8ZH64_9ZZZZ</name>
<dbReference type="AlphaFoldDB" id="A0A0F8ZH64"/>
<reference evidence="4" key="1">
    <citation type="journal article" date="2015" name="Nature">
        <title>Complex archaea that bridge the gap between prokaryotes and eukaryotes.</title>
        <authorList>
            <person name="Spang A."/>
            <person name="Saw J.H."/>
            <person name="Jorgensen S.L."/>
            <person name="Zaremba-Niedzwiedzka K."/>
            <person name="Martijn J."/>
            <person name="Lind A.E."/>
            <person name="van Eijk R."/>
            <person name="Schleper C."/>
            <person name="Guy L."/>
            <person name="Ettema T.J."/>
        </authorList>
    </citation>
    <scope>NUCLEOTIDE SEQUENCE</scope>
</reference>
<evidence type="ECO:0000313" key="4">
    <source>
        <dbReference type="EMBL" id="KKK93172.1"/>
    </source>
</evidence>
<dbReference type="FunFam" id="3.30.300.30:FF:000008">
    <property type="entry name" value="2,3-dihydroxybenzoate-AMP ligase"/>
    <property type="match status" value="1"/>
</dbReference>
<evidence type="ECO:0000256" key="1">
    <source>
        <dbReference type="ARBA" id="ARBA00006432"/>
    </source>
</evidence>
<dbReference type="InterPro" id="IPR042099">
    <property type="entry name" value="ANL_N_sf"/>
</dbReference>
<dbReference type="InterPro" id="IPR045851">
    <property type="entry name" value="AMP-bd_C_sf"/>
</dbReference>
<evidence type="ECO:0000256" key="2">
    <source>
        <dbReference type="ARBA" id="ARBA00022598"/>
    </source>
</evidence>
<organism evidence="4">
    <name type="scientific">marine sediment metagenome</name>
    <dbReference type="NCBI Taxonomy" id="412755"/>
    <lineage>
        <taxon>unclassified sequences</taxon>
        <taxon>metagenomes</taxon>
        <taxon>ecological metagenomes</taxon>
    </lineage>
</organism>
<protein>
    <recommendedName>
        <fullName evidence="3">AMP-binding enzyme C-terminal domain-containing protein</fullName>
    </recommendedName>
</protein>
<dbReference type="Gene3D" id="3.40.50.12780">
    <property type="entry name" value="N-terminal domain of ligase-like"/>
    <property type="match status" value="1"/>
</dbReference>
<dbReference type="InterPro" id="IPR050237">
    <property type="entry name" value="ATP-dep_AMP-bd_enzyme"/>
</dbReference>
<accession>A0A0F8ZH64</accession>
<dbReference type="InterPro" id="IPR025110">
    <property type="entry name" value="AMP-bd_C"/>
</dbReference>
<feature type="non-terminal residue" evidence="4">
    <location>
        <position position="1"/>
    </location>
</feature>
<dbReference type="EMBL" id="LAZR01047888">
    <property type="protein sequence ID" value="KKK93172.1"/>
    <property type="molecule type" value="Genomic_DNA"/>
</dbReference>
<dbReference type="Gene3D" id="3.30.300.30">
    <property type="match status" value="1"/>
</dbReference>
<dbReference type="Pfam" id="PF13193">
    <property type="entry name" value="AMP-binding_C"/>
    <property type="match status" value="1"/>
</dbReference>
<gene>
    <name evidence="4" type="ORF">LCGC14_2695550</name>
</gene>
<proteinExistence type="inferred from homology"/>
<dbReference type="PANTHER" id="PTHR43767">
    <property type="entry name" value="LONG-CHAIN-FATTY-ACID--COA LIGASE"/>
    <property type="match status" value="1"/>
</dbReference>
<sequence length="149" mass="17085">ELVLRGPGIIDGYWERSKETANAIKDNRFFTGDVAKIDEQGWCYIVDRKKDLINASGFKVWPREVEDVLYRHPGVNEAAVVGVPDAYRGETVKAFVSLTKDHRGKITPDDLIAFCKKQMAAYKYPRIVEIIEEVPKTITGKFLRRKLRE</sequence>
<dbReference type="PANTHER" id="PTHR43767:SF1">
    <property type="entry name" value="NONRIBOSOMAL PEPTIDE SYNTHASE PES1 (EUROFUNG)-RELATED"/>
    <property type="match status" value="1"/>
</dbReference>